<feature type="transmembrane region" description="Helical" evidence="5">
    <location>
        <begin position="189"/>
        <end position="209"/>
    </location>
</feature>
<evidence type="ECO:0000256" key="6">
    <source>
        <dbReference type="SAM" id="SignalP"/>
    </source>
</evidence>
<dbReference type="InterPro" id="IPR052273">
    <property type="entry name" value="PPIase_FKBP"/>
</dbReference>
<keyword evidence="10" id="KW-1185">Reference proteome</keyword>
<dbReference type="Gene3D" id="3.10.50.40">
    <property type="match status" value="1"/>
</dbReference>
<keyword evidence="4" id="KW-0697">Rotamase</keyword>
<keyword evidence="5" id="KW-0472">Membrane</keyword>
<name>A0A9P1DI54_9DINO</name>
<keyword evidence="5" id="KW-0812">Transmembrane</keyword>
<evidence type="ECO:0000256" key="5">
    <source>
        <dbReference type="SAM" id="Phobius"/>
    </source>
</evidence>
<dbReference type="PANTHER" id="PTHR46222:SF3">
    <property type="entry name" value="PEPTIDYLPROLYL ISOMERASE"/>
    <property type="match status" value="1"/>
</dbReference>
<reference evidence="8" key="1">
    <citation type="submission" date="2022-10" db="EMBL/GenBank/DDBJ databases">
        <authorList>
            <person name="Chen Y."/>
            <person name="Dougan E. K."/>
            <person name="Chan C."/>
            <person name="Rhodes N."/>
            <person name="Thang M."/>
        </authorList>
    </citation>
    <scope>NUCLEOTIDE SEQUENCE</scope>
</reference>
<dbReference type="OrthoDB" id="1902587at2759"/>
<evidence type="ECO:0000256" key="1">
    <source>
        <dbReference type="ARBA" id="ARBA00022729"/>
    </source>
</evidence>
<evidence type="ECO:0000256" key="4">
    <source>
        <dbReference type="PROSITE-ProRule" id="PRU00277"/>
    </source>
</evidence>
<dbReference type="EMBL" id="CAMXCT030004668">
    <property type="protein sequence ID" value="CAL4797184.1"/>
    <property type="molecule type" value="Genomic_DNA"/>
</dbReference>
<feature type="domain" description="PPIase FKBP-type" evidence="7">
    <location>
        <begin position="58"/>
        <end position="164"/>
    </location>
</feature>
<sequence>MWPYLLPLAFLCAAKKARPPTLAPGDGRKRDWPAIAGHLEMEWLNESPDCDRGASRDGDVVAFKHKGFIAELPSGKTTDGKGRPLQVGLQMDSNIDPETKEDKPLEFTLGSPRLIVGMEAVLRQMCEGEKVRAKIPGALAYNTRAGFLPYDTAVLYEMEMVSITRGDGTIPVETVEKPTSTPAAGESNWSLALVLILLLGMVAGGFFYLRAPKTEKVKGKDAKKDGKKKR</sequence>
<feature type="chain" id="PRO_5043271541" description="peptidylprolyl isomerase" evidence="6">
    <location>
        <begin position="18"/>
        <end position="230"/>
    </location>
</feature>
<dbReference type="Pfam" id="PF00254">
    <property type="entry name" value="FKBP_C"/>
    <property type="match status" value="1"/>
</dbReference>
<dbReference type="AlphaFoldDB" id="A0A9P1DI54"/>
<evidence type="ECO:0000256" key="3">
    <source>
        <dbReference type="ARBA" id="ARBA00023180"/>
    </source>
</evidence>
<dbReference type="SUPFAM" id="SSF54534">
    <property type="entry name" value="FKBP-like"/>
    <property type="match status" value="1"/>
</dbReference>
<evidence type="ECO:0000259" key="7">
    <source>
        <dbReference type="PROSITE" id="PS50059"/>
    </source>
</evidence>
<keyword evidence="3" id="KW-0325">Glycoprotein</keyword>
<dbReference type="GO" id="GO:0003755">
    <property type="term" value="F:peptidyl-prolyl cis-trans isomerase activity"/>
    <property type="evidence" value="ECO:0007669"/>
    <property type="project" value="UniProtKB-KW"/>
</dbReference>
<comment type="caution">
    <text evidence="8">The sequence shown here is derived from an EMBL/GenBank/DDBJ whole genome shotgun (WGS) entry which is preliminary data.</text>
</comment>
<dbReference type="PROSITE" id="PS50059">
    <property type="entry name" value="FKBP_PPIASE"/>
    <property type="match status" value="1"/>
</dbReference>
<dbReference type="PANTHER" id="PTHR46222">
    <property type="entry name" value="PEPTIDYL-PROLYL CIS-TRANS ISOMERASE FKBP7/14"/>
    <property type="match status" value="1"/>
</dbReference>
<evidence type="ECO:0000313" key="9">
    <source>
        <dbReference type="EMBL" id="CAL4797184.1"/>
    </source>
</evidence>
<dbReference type="EMBL" id="CAMXCT010004668">
    <property type="protein sequence ID" value="CAI4009872.1"/>
    <property type="molecule type" value="Genomic_DNA"/>
</dbReference>
<comment type="catalytic activity">
    <reaction evidence="4">
        <text>[protein]-peptidylproline (omega=180) = [protein]-peptidylproline (omega=0)</text>
        <dbReference type="Rhea" id="RHEA:16237"/>
        <dbReference type="Rhea" id="RHEA-COMP:10747"/>
        <dbReference type="Rhea" id="RHEA-COMP:10748"/>
        <dbReference type="ChEBI" id="CHEBI:83833"/>
        <dbReference type="ChEBI" id="CHEBI:83834"/>
        <dbReference type="EC" id="5.2.1.8"/>
    </reaction>
</comment>
<feature type="signal peptide" evidence="6">
    <location>
        <begin position="1"/>
        <end position="17"/>
    </location>
</feature>
<keyword evidence="2" id="KW-0677">Repeat</keyword>
<keyword evidence="1 6" id="KW-0732">Signal</keyword>
<dbReference type="InterPro" id="IPR046357">
    <property type="entry name" value="PPIase_dom_sf"/>
</dbReference>
<reference evidence="9 10" key="2">
    <citation type="submission" date="2024-05" db="EMBL/GenBank/DDBJ databases">
        <authorList>
            <person name="Chen Y."/>
            <person name="Shah S."/>
            <person name="Dougan E. K."/>
            <person name="Thang M."/>
            <person name="Chan C."/>
        </authorList>
    </citation>
    <scope>NUCLEOTIDE SEQUENCE [LARGE SCALE GENOMIC DNA]</scope>
</reference>
<evidence type="ECO:0000313" key="10">
    <source>
        <dbReference type="Proteomes" id="UP001152797"/>
    </source>
</evidence>
<dbReference type="Proteomes" id="UP001152797">
    <property type="component" value="Unassembled WGS sequence"/>
</dbReference>
<keyword evidence="4" id="KW-0413">Isomerase</keyword>
<evidence type="ECO:0000313" key="8">
    <source>
        <dbReference type="EMBL" id="CAI4009872.1"/>
    </source>
</evidence>
<dbReference type="InterPro" id="IPR001179">
    <property type="entry name" value="PPIase_FKBP_dom"/>
</dbReference>
<gene>
    <name evidence="8" type="ORF">C1SCF055_LOCUS35202</name>
</gene>
<organism evidence="8">
    <name type="scientific">Cladocopium goreaui</name>
    <dbReference type="NCBI Taxonomy" id="2562237"/>
    <lineage>
        <taxon>Eukaryota</taxon>
        <taxon>Sar</taxon>
        <taxon>Alveolata</taxon>
        <taxon>Dinophyceae</taxon>
        <taxon>Suessiales</taxon>
        <taxon>Symbiodiniaceae</taxon>
        <taxon>Cladocopium</taxon>
    </lineage>
</organism>
<proteinExistence type="predicted"/>
<dbReference type="EC" id="5.2.1.8" evidence="4"/>
<protein>
    <recommendedName>
        <fullName evidence="4">peptidylprolyl isomerase</fullName>
        <ecNumber evidence="4">5.2.1.8</ecNumber>
    </recommendedName>
</protein>
<accession>A0A9P1DI54</accession>
<dbReference type="EMBL" id="CAMXCT020004668">
    <property type="protein sequence ID" value="CAL1163247.1"/>
    <property type="molecule type" value="Genomic_DNA"/>
</dbReference>
<evidence type="ECO:0000256" key="2">
    <source>
        <dbReference type="ARBA" id="ARBA00022737"/>
    </source>
</evidence>
<keyword evidence="5" id="KW-1133">Transmembrane helix</keyword>